<dbReference type="FunFam" id="1.10.720.30:FF:000014">
    <property type="entry name" value="E3 SUMO-protein ligase SIZ1"/>
    <property type="match status" value="1"/>
</dbReference>
<dbReference type="SMART" id="SM00249">
    <property type="entry name" value="PHD"/>
    <property type="match status" value="1"/>
</dbReference>
<dbReference type="GO" id="GO:0005634">
    <property type="term" value="C:nucleus"/>
    <property type="evidence" value="ECO:0007669"/>
    <property type="project" value="UniProtKB-SubCell"/>
</dbReference>
<protein>
    <recommendedName>
        <fullName evidence="16">E3 SUMO-protein ligase SIZ1</fullName>
    </recommendedName>
</protein>
<evidence type="ECO:0000313" key="14">
    <source>
        <dbReference type="EMBL" id="GMG98792.1"/>
    </source>
</evidence>
<dbReference type="Gene3D" id="3.30.40.10">
    <property type="entry name" value="Zinc/RING finger domain, C3HC4 (zinc finger)"/>
    <property type="match status" value="2"/>
</dbReference>
<evidence type="ECO:0008006" key="16">
    <source>
        <dbReference type="Google" id="ProtNLM"/>
    </source>
</evidence>
<keyword evidence="5" id="KW-0479">Metal-binding</keyword>
<dbReference type="SUPFAM" id="SSF68906">
    <property type="entry name" value="SAP domain"/>
    <property type="match status" value="1"/>
</dbReference>
<dbReference type="PANTHER" id="PTHR10782">
    <property type="entry name" value="ZINC FINGER MIZ DOMAIN-CONTAINING PROTEIN"/>
    <property type="match status" value="1"/>
</dbReference>
<dbReference type="InterPro" id="IPR011011">
    <property type="entry name" value="Znf_FYVE_PHD"/>
</dbReference>
<evidence type="ECO:0000256" key="1">
    <source>
        <dbReference type="ARBA" id="ARBA00004123"/>
    </source>
</evidence>
<dbReference type="InterPro" id="IPR013083">
    <property type="entry name" value="Znf_RING/FYVE/PHD"/>
</dbReference>
<dbReference type="EMBL" id="BSYO01000001">
    <property type="protein sequence ID" value="GMG98792.1"/>
    <property type="molecule type" value="Genomic_DNA"/>
</dbReference>
<evidence type="ECO:0000256" key="5">
    <source>
        <dbReference type="ARBA" id="ARBA00022723"/>
    </source>
</evidence>
<dbReference type="SUPFAM" id="SSF57903">
    <property type="entry name" value="FYVE/PHD zinc finger"/>
    <property type="match status" value="1"/>
</dbReference>
<feature type="region of interest" description="Disordered" evidence="11">
    <location>
        <begin position="530"/>
        <end position="557"/>
    </location>
</feature>
<dbReference type="InterPro" id="IPR019786">
    <property type="entry name" value="Zinc_finger_PHD-type_CS"/>
</dbReference>
<organism evidence="14 15">
    <name type="scientific">Nepenthes gracilis</name>
    <name type="common">Slender pitcher plant</name>
    <dbReference type="NCBI Taxonomy" id="150966"/>
    <lineage>
        <taxon>Eukaryota</taxon>
        <taxon>Viridiplantae</taxon>
        <taxon>Streptophyta</taxon>
        <taxon>Embryophyta</taxon>
        <taxon>Tracheophyta</taxon>
        <taxon>Spermatophyta</taxon>
        <taxon>Magnoliopsida</taxon>
        <taxon>eudicotyledons</taxon>
        <taxon>Gunneridae</taxon>
        <taxon>Pentapetalae</taxon>
        <taxon>Caryophyllales</taxon>
        <taxon>Nepenthaceae</taxon>
        <taxon>Nepenthes</taxon>
    </lineage>
</organism>
<dbReference type="PROSITE" id="PS51044">
    <property type="entry name" value="ZF_SP_RING"/>
    <property type="match status" value="1"/>
</dbReference>
<evidence type="ECO:0000256" key="7">
    <source>
        <dbReference type="ARBA" id="ARBA00022786"/>
    </source>
</evidence>
<evidence type="ECO:0000259" key="12">
    <source>
        <dbReference type="PROSITE" id="PS50800"/>
    </source>
</evidence>
<evidence type="ECO:0000256" key="6">
    <source>
        <dbReference type="ARBA" id="ARBA00022771"/>
    </source>
</evidence>
<accession>A0AAD3P5M1</accession>
<keyword evidence="6 10" id="KW-0863">Zinc-finger</keyword>
<dbReference type="AlphaFoldDB" id="A0AAD3P5M1"/>
<evidence type="ECO:0000259" key="13">
    <source>
        <dbReference type="PROSITE" id="PS51044"/>
    </source>
</evidence>
<dbReference type="GO" id="GO:0008270">
    <property type="term" value="F:zinc ion binding"/>
    <property type="evidence" value="ECO:0007669"/>
    <property type="project" value="UniProtKB-KW"/>
</dbReference>
<feature type="compositionally biased region" description="Polar residues" evidence="11">
    <location>
        <begin position="530"/>
        <end position="542"/>
    </location>
</feature>
<keyword evidence="15" id="KW-1185">Reference proteome</keyword>
<proteinExistence type="inferred from homology"/>
<comment type="caution">
    <text evidence="14">The sequence shown here is derived from an EMBL/GenBank/DDBJ whole genome shotgun (WGS) entry which is preliminary data.</text>
</comment>
<dbReference type="PANTHER" id="PTHR10782:SF102">
    <property type="entry name" value="E3 SUMO-PROTEIN LIGASE SIZ1"/>
    <property type="match status" value="1"/>
</dbReference>
<comment type="pathway">
    <text evidence="2">Protein modification; protein sumoylation.</text>
</comment>
<evidence type="ECO:0000256" key="10">
    <source>
        <dbReference type="PROSITE-ProRule" id="PRU00452"/>
    </source>
</evidence>
<dbReference type="Proteomes" id="UP001279734">
    <property type="component" value="Unassembled WGS sequence"/>
</dbReference>
<gene>
    <name evidence="14" type="ORF">Nepgr_000632</name>
</gene>
<keyword evidence="8" id="KW-0862">Zinc</keyword>
<dbReference type="Pfam" id="PF02037">
    <property type="entry name" value="SAP"/>
    <property type="match status" value="1"/>
</dbReference>
<comment type="similarity">
    <text evidence="3">Belongs to the PIAS family.</text>
</comment>
<feature type="domain" description="SAP" evidence="12">
    <location>
        <begin position="11"/>
        <end position="45"/>
    </location>
</feature>
<evidence type="ECO:0000256" key="2">
    <source>
        <dbReference type="ARBA" id="ARBA00004718"/>
    </source>
</evidence>
<dbReference type="GO" id="GO:0061665">
    <property type="term" value="F:SUMO ligase activity"/>
    <property type="evidence" value="ECO:0007669"/>
    <property type="project" value="TreeGrafter"/>
</dbReference>
<dbReference type="CDD" id="cd16792">
    <property type="entry name" value="SP-RING_Siz-like"/>
    <property type="match status" value="1"/>
</dbReference>
<feature type="domain" description="SP-RING-type" evidence="13">
    <location>
        <begin position="348"/>
        <end position="431"/>
    </location>
</feature>
<evidence type="ECO:0000313" key="15">
    <source>
        <dbReference type="Proteomes" id="UP001279734"/>
    </source>
</evidence>
<evidence type="ECO:0000256" key="9">
    <source>
        <dbReference type="ARBA" id="ARBA00023242"/>
    </source>
</evidence>
<feature type="region of interest" description="Disordered" evidence="11">
    <location>
        <begin position="831"/>
        <end position="860"/>
    </location>
</feature>
<keyword evidence="4" id="KW-0808">Transferase</keyword>
<reference evidence="14" key="1">
    <citation type="submission" date="2023-05" db="EMBL/GenBank/DDBJ databases">
        <title>Nepenthes gracilis genome sequencing.</title>
        <authorList>
            <person name="Fukushima K."/>
        </authorList>
    </citation>
    <scope>NUCLEOTIDE SEQUENCE</scope>
    <source>
        <strain evidence="14">SING2019-196</strain>
    </source>
</reference>
<dbReference type="InterPro" id="IPR004181">
    <property type="entry name" value="Znf_MIZ"/>
</dbReference>
<keyword evidence="7" id="KW-0833">Ubl conjugation pathway</keyword>
<dbReference type="InterPro" id="IPR003034">
    <property type="entry name" value="SAP_dom"/>
</dbReference>
<dbReference type="Pfam" id="PF02891">
    <property type="entry name" value="zf-MIZ"/>
    <property type="match status" value="1"/>
</dbReference>
<dbReference type="SMART" id="SM00513">
    <property type="entry name" value="SAP"/>
    <property type="match status" value="1"/>
</dbReference>
<evidence type="ECO:0000256" key="8">
    <source>
        <dbReference type="ARBA" id="ARBA00022833"/>
    </source>
</evidence>
<dbReference type="InterPro" id="IPR031141">
    <property type="entry name" value="SIZ1/2_SP-RING"/>
</dbReference>
<evidence type="ECO:0000256" key="11">
    <source>
        <dbReference type="SAM" id="MobiDB-lite"/>
    </source>
</evidence>
<sequence>MDLVSSCKDKLQYFRIKELKDVLTQLGLPKQGKKQDLVDRILAILADDQVSKMWAKRHSVGKQEVARLVGDIYKKMQVPGATDLAIKGLDQGASDSCTLNPKEEVDDSFQLDMKIRCLCGSTLLTDSVIKCDDSSCLVCQHIGCVIIPEKPMEGNPPVPSQFYCELCRLNRADPFWLTVEHRLYPVKLLTTSLPTDGTNPVQGVEKTFQLTRTDKDMVSKPEFDIQAWCMLLNDKVPFRMQWPQYADLQVNGVPVRPINRPGSQLLGVNGRDDGPIITTCIRDGINKISLTGCDTRVFCFGVRIVKRRTLQQILNMIPKEEDGECFDDALARVCRCIGGGTVTENADSDSDLEVVADSFTINLRCPMSGSRMKVAGRFKLCAHMGCFDLESFIGMNQRTRKWQCPICLNNYSLEHIIIDPYFNRITTMMQSCAEDSTEIEVKPDGSWRVKSDYECKDLRQWHFPDGSLCLPSGGDVKSVLEASKPIKQEGTCLKLGIRKNCNGIWELSKHEGTNTVSSSERLQERFESNVQKVIPMSSSATGSGRDDDDPSVNQDANENFDFAASTGTELDSISLNLDAAFEFSNQNASAAGREAEVIVLSDSDDENENVISGGAIGNNVQRDTVSIDFSVTPHGISDSFQDPALGTVGTSCMDLFSPADDEFGVHLWQLPSAIPASSNFQLFGPDAGVSDTVVSLHHSSMNCPTSMDDYALSPEAAINSSALIPNSSVGHSDAFNDGLVDNPLAFGGQDPSLQIFLPTRPLDASAQTDMRNQQDASNGIHTEDWISLRLGDGGASHGLPAAVSELNSEQQLNPKEEAMNTLAETASLLLGSNDTGADRTRQRSDSPFSFPRQRRSVRPS</sequence>
<dbReference type="GO" id="GO:0000785">
    <property type="term" value="C:chromatin"/>
    <property type="evidence" value="ECO:0007669"/>
    <property type="project" value="TreeGrafter"/>
</dbReference>
<evidence type="ECO:0000256" key="3">
    <source>
        <dbReference type="ARBA" id="ARBA00005383"/>
    </source>
</evidence>
<dbReference type="Gene3D" id="1.10.720.30">
    <property type="entry name" value="SAP domain"/>
    <property type="match status" value="1"/>
</dbReference>
<evidence type="ECO:0000256" key="4">
    <source>
        <dbReference type="ARBA" id="ARBA00022679"/>
    </source>
</evidence>
<dbReference type="CDD" id="cd15570">
    <property type="entry name" value="PHD_Bye1p_SIZ1_like"/>
    <property type="match status" value="1"/>
</dbReference>
<dbReference type="GO" id="GO:0016925">
    <property type="term" value="P:protein sumoylation"/>
    <property type="evidence" value="ECO:0007669"/>
    <property type="project" value="UniProtKB-ARBA"/>
</dbReference>
<dbReference type="PROSITE" id="PS50800">
    <property type="entry name" value="SAP"/>
    <property type="match status" value="1"/>
</dbReference>
<comment type="subcellular location">
    <subcellularLocation>
        <location evidence="1">Nucleus</location>
    </subcellularLocation>
</comment>
<dbReference type="InterPro" id="IPR001965">
    <property type="entry name" value="Znf_PHD"/>
</dbReference>
<keyword evidence="9" id="KW-0539">Nucleus</keyword>
<dbReference type="PROSITE" id="PS01359">
    <property type="entry name" value="ZF_PHD_1"/>
    <property type="match status" value="1"/>
</dbReference>
<dbReference type="InterPro" id="IPR036361">
    <property type="entry name" value="SAP_dom_sf"/>
</dbReference>
<name>A0AAD3P5M1_NEPGR</name>